<dbReference type="CDD" id="cd02440">
    <property type="entry name" value="AdoMet_MTases"/>
    <property type="match status" value="1"/>
</dbReference>
<accession>A0ABV6RCH1</accession>
<dbReference type="PANTHER" id="PTHR43591">
    <property type="entry name" value="METHYLTRANSFERASE"/>
    <property type="match status" value="1"/>
</dbReference>
<evidence type="ECO:0000313" key="3">
    <source>
        <dbReference type="Proteomes" id="UP001589793"/>
    </source>
</evidence>
<comment type="caution">
    <text evidence="2">The sequence shown here is derived from an EMBL/GenBank/DDBJ whole genome shotgun (WGS) entry which is preliminary data.</text>
</comment>
<keyword evidence="2" id="KW-0808">Transferase</keyword>
<evidence type="ECO:0000313" key="2">
    <source>
        <dbReference type="EMBL" id="MFC0674658.1"/>
    </source>
</evidence>
<name>A0ABV6RCH1_9MICO</name>
<reference evidence="2 3" key="1">
    <citation type="submission" date="2024-09" db="EMBL/GenBank/DDBJ databases">
        <authorList>
            <person name="Sun Q."/>
            <person name="Mori K."/>
        </authorList>
    </citation>
    <scope>NUCLEOTIDE SEQUENCE [LARGE SCALE GENOMIC DNA]</scope>
    <source>
        <strain evidence="2 3">CICC 10874</strain>
    </source>
</reference>
<feature type="domain" description="Methyltransferase type 11" evidence="1">
    <location>
        <begin position="36"/>
        <end position="138"/>
    </location>
</feature>
<gene>
    <name evidence="2" type="ORF">ACFFF6_11890</name>
</gene>
<evidence type="ECO:0000259" key="1">
    <source>
        <dbReference type="Pfam" id="PF08241"/>
    </source>
</evidence>
<sequence>MASWDETVQAYERSFGTLCAGTVDRLLGDLPAGMLLDVGCGTGGLALRARDQGRSVTAVDASPEMVARAREVLGAGHRLVHEDEASAPSARVLEAALPDLPLEAGSVDAVAANFVINHVARPADCVREIARVLRPGGRTGMTIWPPGGGGWTELVGDAFESAQVIALPPARLPRELDFPRSPEGLAGLARGTGLEILVAQELRWEWRIAVEDLLAGIRGGVATPGATYLAQSPAVRARFEEELRRRGRAAAGPEGLLTFASCAVYVLARRRDGR</sequence>
<keyword evidence="3" id="KW-1185">Reference proteome</keyword>
<dbReference type="Pfam" id="PF08241">
    <property type="entry name" value="Methyltransf_11"/>
    <property type="match status" value="1"/>
</dbReference>
<dbReference type="GO" id="GO:0008168">
    <property type="term" value="F:methyltransferase activity"/>
    <property type="evidence" value="ECO:0007669"/>
    <property type="project" value="UniProtKB-KW"/>
</dbReference>
<dbReference type="InterPro" id="IPR013216">
    <property type="entry name" value="Methyltransf_11"/>
</dbReference>
<dbReference type="SUPFAM" id="SSF53335">
    <property type="entry name" value="S-adenosyl-L-methionine-dependent methyltransferases"/>
    <property type="match status" value="1"/>
</dbReference>
<dbReference type="PANTHER" id="PTHR43591:SF24">
    <property type="entry name" value="2-METHOXY-6-POLYPRENYL-1,4-BENZOQUINOL METHYLASE, MITOCHONDRIAL"/>
    <property type="match status" value="1"/>
</dbReference>
<dbReference type="RefSeq" id="WP_376980956.1">
    <property type="nucleotide sequence ID" value="NZ_JBHLSV010000013.1"/>
</dbReference>
<proteinExistence type="predicted"/>
<dbReference type="InterPro" id="IPR029063">
    <property type="entry name" value="SAM-dependent_MTases_sf"/>
</dbReference>
<protein>
    <submittedName>
        <fullName evidence="2">Class I SAM-dependent methyltransferase</fullName>
        <ecNumber evidence="2">2.1.1.-</ecNumber>
    </submittedName>
</protein>
<keyword evidence="2" id="KW-0489">Methyltransferase</keyword>
<dbReference type="Proteomes" id="UP001589793">
    <property type="component" value="Unassembled WGS sequence"/>
</dbReference>
<dbReference type="GO" id="GO:0032259">
    <property type="term" value="P:methylation"/>
    <property type="evidence" value="ECO:0007669"/>
    <property type="project" value="UniProtKB-KW"/>
</dbReference>
<dbReference type="Gene3D" id="3.40.50.150">
    <property type="entry name" value="Vaccinia Virus protein VP39"/>
    <property type="match status" value="1"/>
</dbReference>
<dbReference type="EC" id="2.1.1.-" evidence="2"/>
<organism evidence="2 3">
    <name type="scientific">Brachybacterium hainanense</name>
    <dbReference type="NCBI Taxonomy" id="1541174"/>
    <lineage>
        <taxon>Bacteria</taxon>
        <taxon>Bacillati</taxon>
        <taxon>Actinomycetota</taxon>
        <taxon>Actinomycetes</taxon>
        <taxon>Micrococcales</taxon>
        <taxon>Dermabacteraceae</taxon>
        <taxon>Brachybacterium</taxon>
    </lineage>
</organism>
<dbReference type="EMBL" id="JBHLSV010000013">
    <property type="protein sequence ID" value="MFC0674658.1"/>
    <property type="molecule type" value="Genomic_DNA"/>
</dbReference>